<organism evidence="1 2">
    <name type="scientific">Ogataea polymorpha</name>
    <dbReference type="NCBI Taxonomy" id="460523"/>
    <lineage>
        <taxon>Eukaryota</taxon>
        <taxon>Fungi</taxon>
        <taxon>Dikarya</taxon>
        <taxon>Ascomycota</taxon>
        <taxon>Saccharomycotina</taxon>
        <taxon>Pichiomycetes</taxon>
        <taxon>Pichiales</taxon>
        <taxon>Pichiaceae</taxon>
        <taxon>Ogataea</taxon>
    </lineage>
</organism>
<name>A0A9P8SZF5_9ASCO</name>
<proteinExistence type="predicted"/>
<evidence type="ECO:0000313" key="1">
    <source>
        <dbReference type="EMBL" id="KAH3659481.1"/>
    </source>
</evidence>
<keyword evidence="2" id="KW-1185">Reference proteome</keyword>
<comment type="caution">
    <text evidence="1">The sequence shown here is derived from an EMBL/GenBank/DDBJ whole genome shotgun (WGS) entry which is preliminary data.</text>
</comment>
<reference evidence="1" key="2">
    <citation type="submission" date="2021-01" db="EMBL/GenBank/DDBJ databases">
        <authorList>
            <person name="Schikora-Tamarit M.A."/>
        </authorList>
    </citation>
    <scope>NUCLEOTIDE SEQUENCE</scope>
    <source>
        <strain evidence="1">NCAIM Y.01608</strain>
    </source>
</reference>
<dbReference type="Proteomes" id="UP000788993">
    <property type="component" value="Unassembled WGS sequence"/>
</dbReference>
<sequence length="156" mass="16999">MILISEEPIVSAGILTERRPGYLLKTFLRSSSLRDLSKSPTKSEVTCFGWLKRLEGVRLGSTQELSSIECLGKVTISALESDSIDSFFKLRGCVPLTSTQVSDLVAISVSNCFSSSIFVVAVWISGLWSVNMLDFVGFVTSSSFMPMLILSNCSIP</sequence>
<evidence type="ECO:0000313" key="2">
    <source>
        <dbReference type="Proteomes" id="UP000788993"/>
    </source>
</evidence>
<gene>
    <name evidence="1" type="ORF">OGATHE_005526</name>
</gene>
<dbReference type="EMBL" id="JAEUBD010001504">
    <property type="protein sequence ID" value="KAH3659481.1"/>
    <property type="molecule type" value="Genomic_DNA"/>
</dbReference>
<protein>
    <submittedName>
        <fullName evidence="1">Uncharacterized protein</fullName>
    </submittedName>
</protein>
<reference evidence="1" key="1">
    <citation type="journal article" date="2021" name="Open Biol.">
        <title>Shared evolutionary footprints suggest mitochondrial oxidative damage underlies multiple complex I losses in fungi.</title>
        <authorList>
            <person name="Schikora-Tamarit M.A."/>
            <person name="Marcet-Houben M."/>
            <person name="Nosek J."/>
            <person name="Gabaldon T."/>
        </authorList>
    </citation>
    <scope>NUCLEOTIDE SEQUENCE</scope>
    <source>
        <strain evidence="1">NCAIM Y.01608</strain>
    </source>
</reference>
<dbReference type="AlphaFoldDB" id="A0A9P8SZF5"/>
<accession>A0A9P8SZF5</accession>